<dbReference type="AlphaFoldDB" id="A0A0B1TNR8"/>
<organism evidence="2 3">
    <name type="scientific">Oesophagostomum dentatum</name>
    <name type="common">Nodular worm</name>
    <dbReference type="NCBI Taxonomy" id="61180"/>
    <lineage>
        <taxon>Eukaryota</taxon>
        <taxon>Metazoa</taxon>
        <taxon>Ecdysozoa</taxon>
        <taxon>Nematoda</taxon>
        <taxon>Chromadorea</taxon>
        <taxon>Rhabditida</taxon>
        <taxon>Rhabditina</taxon>
        <taxon>Rhabditomorpha</taxon>
        <taxon>Strongyloidea</taxon>
        <taxon>Strongylidae</taxon>
        <taxon>Oesophagostomum</taxon>
    </lineage>
</organism>
<keyword evidence="3" id="KW-1185">Reference proteome</keyword>
<dbReference type="Proteomes" id="UP000053660">
    <property type="component" value="Unassembled WGS sequence"/>
</dbReference>
<evidence type="ECO:0000256" key="1">
    <source>
        <dbReference type="ARBA" id="ARBA00006820"/>
    </source>
</evidence>
<dbReference type="PANTHER" id="PTHR47113">
    <property type="entry name" value="LD09343P"/>
    <property type="match status" value="1"/>
</dbReference>
<sequence>MWSLHLNVFTTVLPSICVLFLSYNIYELSQLTQQFQTLNHQLSSTSNDTSGKAKTASVAWVEGEGKQPLSTYLRHVAEVLRLLGYEVVSGSEPEEWDVLWTHEYSFARSRYADTIRRARPHQFVNHVPGSGYYTSKVSLVTSLSSEKTLKAFQLPKEKEALINFAKSRPNLMWIQKDNTHRNIRVLNLEKMDLNKEDSFVQQFMDRPLLIDNRKFDIGIYTVVTSLHPLRVYIYEGDALIRFCSEDYNPFNIDSLDKYVVGDDYTPIWEIPSLRRFFVDQQLGWKGALNEYLRRQNKNPQKLWAQIEEIISEVFHKQQVKMLHALKLFPSKAKYFELSRFDFVVDEDLNVFLMEVFHKQQVKMLHALKLFPSKAKYFELSRFDFVVDEDLNVFLMEANMSPNLSSEHFAQNQVLYQEVLLNVFSLVGIASSFSIEARRHQLQDNSSPESSLISDHNIYVPLAHCSNDCSPCERKIECQLCAACMPPTTLAMLREVFIEHINRRSMKALNFGIGEQKPLTKEDQILRMWQKEKCKGDPSWCHATTP</sequence>
<dbReference type="SUPFAM" id="SSF56059">
    <property type="entry name" value="Glutathione synthetase ATP-binding domain-like"/>
    <property type="match status" value="1"/>
</dbReference>
<reference evidence="2 3" key="1">
    <citation type="submission" date="2014-03" db="EMBL/GenBank/DDBJ databases">
        <title>Draft genome of the hookworm Oesophagostomum dentatum.</title>
        <authorList>
            <person name="Mitreva M."/>
        </authorList>
    </citation>
    <scope>NUCLEOTIDE SEQUENCE [LARGE SCALE GENOMIC DNA]</scope>
    <source>
        <strain evidence="2 3">OD-Hann</strain>
    </source>
</reference>
<dbReference type="GO" id="GO:0016874">
    <property type="term" value="F:ligase activity"/>
    <property type="evidence" value="ECO:0007669"/>
    <property type="project" value="UniProtKB-KW"/>
</dbReference>
<dbReference type="InterPro" id="IPR004344">
    <property type="entry name" value="TTL/TTLL_fam"/>
</dbReference>
<name>A0A0B1TNR8_OESDE</name>
<dbReference type="Gene3D" id="3.30.470.20">
    <property type="entry name" value="ATP-grasp fold, B domain"/>
    <property type="match status" value="2"/>
</dbReference>
<comment type="similarity">
    <text evidence="1">Belongs to the tubulin--tyrosine ligase family.</text>
</comment>
<keyword evidence="2" id="KW-0436">Ligase</keyword>
<dbReference type="Pfam" id="PF03133">
    <property type="entry name" value="TTL"/>
    <property type="match status" value="2"/>
</dbReference>
<dbReference type="GO" id="GO:0019098">
    <property type="term" value="P:reproductive behavior"/>
    <property type="evidence" value="ECO:0007669"/>
    <property type="project" value="UniProtKB-ARBA"/>
</dbReference>
<evidence type="ECO:0000313" key="3">
    <source>
        <dbReference type="Proteomes" id="UP000053660"/>
    </source>
</evidence>
<gene>
    <name evidence="2" type="ORF">OESDEN_02529</name>
</gene>
<dbReference type="PROSITE" id="PS51221">
    <property type="entry name" value="TTL"/>
    <property type="match status" value="1"/>
</dbReference>
<dbReference type="InterPro" id="IPR053317">
    <property type="entry name" value="Tubulin_polyglutamylase"/>
</dbReference>
<dbReference type="EMBL" id="KN549447">
    <property type="protein sequence ID" value="KHJ97487.1"/>
    <property type="molecule type" value="Genomic_DNA"/>
</dbReference>
<proteinExistence type="inferred from homology"/>
<dbReference type="OrthoDB" id="202825at2759"/>
<dbReference type="PANTHER" id="PTHR47113:SF1">
    <property type="entry name" value="LD09343P"/>
    <property type="match status" value="1"/>
</dbReference>
<evidence type="ECO:0000313" key="2">
    <source>
        <dbReference type="EMBL" id="KHJ97487.1"/>
    </source>
</evidence>
<protein>
    <submittedName>
        <fullName evidence="2">Tubulin-tyrosine ligase family protein</fullName>
    </submittedName>
</protein>
<accession>A0A0B1TNR8</accession>